<sequence>MTCAGQQGALATAAEDAVSSLPELTPEMAKKLVAAVVSQIQEAISRGGSPGAARLAELRSWGFSDAAQMEDCVRRCCTESDDQYLRSWYSLYRELARVIDPPLVKAEADPNLASARLAKAVSTNHKAMRENQEASIQSSCCWEMAD</sequence>
<proteinExistence type="predicted"/>
<accession>A0A813GGH0</accession>
<organism evidence="1 2">
    <name type="scientific">Polarella glacialis</name>
    <name type="common">Dinoflagellate</name>
    <dbReference type="NCBI Taxonomy" id="89957"/>
    <lineage>
        <taxon>Eukaryota</taxon>
        <taxon>Sar</taxon>
        <taxon>Alveolata</taxon>
        <taxon>Dinophyceae</taxon>
        <taxon>Suessiales</taxon>
        <taxon>Suessiaceae</taxon>
        <taxon>Polarella</taxon>
    </lineage>
</organism>
<dbReference type="AlphaFoldDB" id="A0A813GGH0"/>
<comment type="caution">
    <text evidence="1">The sequence shown here is derived from an EMBL/GenBank/DDBJ whole genome shotgun (WGS) entry which is preliminary data.</text>
</comment>
<reference evidence="1" key="1">
    <citation type="submission" date="2021-02" db="EMBL/GenBank/DDBJ databases">
        <authorList>
            <person name="Dougan E. K."/>
            <person name="Rhodes N."/>
            <person name="Thang M."/>
            <person name="Chan C."/>
        </authorList>
    </citation>
    <scope>NUCLEOTIDE SEQUENCE</scope>
</reference>
<protein>
    <submittedName>
        <fullName evidence="1">Uncharacterized protein</fullName>
    </submittedName>
</protein>
<evidence type="ECO:0000313" key="2">
    <source>
        <dbReference type="Proteomes" id="UP000654075"/>
    </source>
</evidence>
<name>A0A813GGH0_POLGL</name>
<gene>
    <name evidence="1" type="ORF">PGLA1383_LOCUS42401</name>
</gene>
<dbReference type="Proteomes" id="UP000654075">
    <property type="component" value="Unassembled WGS sequence"/>
</dbReference>
<keyword evidence="2" id="KW-1185">Reference proteome</keyword>
<dbReference type="EMBL" id="CAJNNV010028659">
    <property type="protein sequence ID" value="CAE8625403.1"/>
    <property type="molecule type" value="Genomic_DNA"/>
</dbReference>
<evidence type="ECO:0000313" key="1">
    <source>
        <dbReference type="EMBL" id="CAE8625403.1"/>
    </source>
</evidence>